<keyword evidence="1" id="KW-0812">Transmembrane</keyword>
<evidence type="ECO:0000313" key="3">
    <source>
        <dbReference type="Proteomes" id="UP000560131"/>
    </source>
</evidence>
<evidence type="ECO:0000313" key="2">
    <source>
        <dbReference type="EMBL" id="MBB5725020.1"/>
    </source>
</evidence>
<keyword evidence="1" id="KW-1133">Transmembrane helix</keyword>
<dbReference type="InterPro" id="IPR007047">
    <property type="entry name" value="Flp_Fap"/>
</dbReference>
<organism evidence="2 3">
    <name type="scientific">Sphingomonas endophytica</name>
    <dbReference type="NCBI Taxonomy" id="869719"/>
    <lineage>
        <taxon>Bacteria</taxon>
        <taxon>Pseudomonadati</taxon>
        <taxon>Pseudomonadota</taxon>
        <taxon>Alphaproteobacteria</taxon>
        <taxon>Sphingomonadales</taxon>
        <taxon>Sphingomonadaceae</taxon>
        <taxon>Sphingomonas</taxon>
    </lineage>
</organism>
<dbReference type="EMBL" id="JACIJN010000002">
    <property type="protein sequence ID" value="MBB5725020.1"/>
    <property type="molecule type" value="Genomic_DNA"/>
</dbReference>
<proteinExistence type="predicted"/>
<feature type="transmembrane region" description="Helical" evidence="1">
    <location>
        <begin position="29"/>
        <end position="51"/>
    </location>
</feature>
<dbReference type="Pfam" id="PF04964">
    <property type="entry name" value="Flp_Fap"/>
    <property type="match status" value="1"/>
</dbReference>
<comment type="caution">
    <text evidence="2">The sequence shown here is derived from an EMBL/GenBank/DDBJ whole genome shotgun (WGS) entry which is preliminary data.</text>
</comment>
<keyword evidence="1" id="KW-0472">Membrane</keyword>
<dbReference type="Proteomes" id="UP000560131">
    <property type="component" value="Unassembled WGS sequence"/>
</dbReference>
<sequence length="66" mass="6851">MPRPAAPRSLRALLRAVLRQTRGATAVEYGLIVAMIALTAVGGMSAVGHPISGLFGSINSYLTTAR</sequence>
<gene>
    <name evidence="2" type="ORF">FHS97_000928</name>
</gene>
<accession>A0ABR6N479</accession>
<keyword evidence="3" id="KW-1185">Reference proteome</keyword>
<name>A0ABR6N479_9SPHN</name>
<evidence type="ECO:0000256" key="1">
    <source>
        <dbReference type="SAM" id="Phobius"/>
    </source>
</evidence>
<protein>
    <submittedName>
        <fullName evidence="2">Pilus assembly protein Flp/PilA</fullName>
    </submittedName>
</protein>
<reference evidence="2 3" key="1">
    <citation type="submission" date="2020-08" db="EMBL/GenBank/DDBJ databases">
        <title>Genomic Encyclopedia of Type Strains, Phase IV (KMG-IV): sequencing the most valuable type-strain genomes for metagenomic binning, comparative biology and taxonomic classification.</title>
        <authorList>
            <person name="Goeker M."/>
        </authorList>
    </citation>
    <scope>NUCLEOTIDE SEQUENCE [LARGE SCALE GENOMIC DNA]</scope>
    <source>
        <strain evidence="2 3">DSM 101535</strain>
    </source>
</reference>